<feature type="chain" id="PRO_5011464995" evidence="1">
    <location>
        <begin position="21"/>
        <end position="201"/>
    </location>
</feature>
<dbReference type="STRING" id="634430.SAMN04488241_10750"/>
<reference evidence="2 3" key="1">
    <citation type="submission" date="2016-10" db="EMBL/GenBank/DDBJ databases">
        <authorList>
            <person name="de Groot N.N."/>
        </authorList>
    </citation>
    <scope>NUCLEOTIDE SEQUENCE [LARGE SCALE GENOMIC DNA]</scope>
    <source>
        <strain evidence="2 3">CGMCC 1.9113</strain>
    </source>
</reference>
<organism evidence="2 3">
    <name type="scientific">Sphingomonas rubra</name>
    <dbReference type="NCBI Taxonomy" id="634430"/>
    <lineage>
        <taxon>Bacteria</taxon>
        <taxon>Pseudomonadati</taxon>
        <taxon>Pseudomonadota</taxon>
        <taxon>Alphaproteobacteria</taxon>
        <taxon>Sphingomonadales</taxon>
        <taxon>Sphingomonadaceae</taxon>
        <taxon>Sphingomonas</taxon>
    </lineage>
</organism>
<accession>A0A1I5T4W7</accession>
<keyword evidence="3" id="KW-1185">Reference proteome</keyword>
<sequence length="201" mass="21317">MKYLHLLALAGISLGTPAAAGTVAVHVVDAQGRAVPDAVVTILPAAGLPTGPIRFPWGVKMLQKDIAFNPHVLIVPVGATVAFPNADKVRHHVYSFSKPAKFELKLFGRDETRSYTFRTAGAVALGCNIHDAMSGFIKVVDTPFANKTGASGDARIAGVTAGRATLTVWHPRMRAKDNEAQFALNVPSAGETAQQIRLALR</sequence>
<dbReference type="OrthoDB" id="9772097at2"/>
<dbReference type="RefSeq" id="WP_093333474.1">
    <property type="nucleotide sequence ID" value="NZ_FOXP01000007.1"/>
</dbReference>
<evidence type="ECO:0000313" key="2">
    <source>
        <dbReference type="EMBL" id="SFP78094.1"/>
    </source>
</evidence>
<dbReference type="Proteomes" id="UP000199586">
    <property type="component" value="Unassembled WGS sequence"/>
</dbReference>
<proteinExistence type="predicted"/>
<name>A0A1I5T4W7_9SPHN</name>
<gene>
    <name evidence="2" type="ORF">SAMN04488241_10750</name>
</gene>
<evidence type="ECO:0000313" key="3">
    <source>
        <dbReference type="Proteomes" id="UP000199586"/>
    </source>
</evidence>
<evidence type="ECO:0000256" key="1">
    <source>
        <dbReference type="SAM" id="SignalP"/>
    </source>
</evidence>
<protein>
    <submittedName>
        <fullName evidence="2">Plastocyanin</fullName>
    </submittedName>
</protein>
<dbReference type="InterPro" id="IPR008972">
    <property type="entry name" value="Cupredoxin"/>
</dbReference>
<dbReference type="SUPFAM" id="SSF49503">
    <property type="entry name" value="Cupredoxins"/>
    <property type="match status" value="1"/>
</dbReference>
<dbReference type="AlphaFoldDB" id="A0A1I5T4W7"/>
<keyword evidence="1" id="KW-0732">Signal</keyword>
<dbReference type="EMBL" id="FOXP01000007">
    <property type="protein sequence ID" value="SFP78094.1"/>
    <property type="molecule type" value="Genomic_DNA"/>
</dbReference>
<dbReference type="Gene3D" id="2.60.40.420">
    <property type="entry name" value="Cupredoxins - blue copper proteins"/>
    <property type="match status" value="1"/>
</dbReference>
<feature type="signal peptide" evidence="1">
    <location>
        <begin position="1"/>
        <end position="20"/>
    </location>
</feature>